<name>A0AAD9Z992_9LECA</name>
<sequence>MYRGRALDEEHKVLQAFEALLQRIQEAQGVSPEARYPPPEDLLDAGDENDSDDLRLEQLPGAWPERVRLPRSLRWTLPDHGPKHARICVQNYAGLATWYVDSLEDFSRELELCPRI</sequence>
<feature type="compositionally biased region" description="Acidic residues" evidence="1">
    <location>
        <begin position="41"/>
        <end position="51"/>
    </location>
</feature>
<organism evidence="2 3">
    <name type="scientific">Lepraria neglecta</name>
    <dbReference type="NCBI Taxonomy" id="209136"/>
    <lineage>
        <taxon>Eukaryota</taxon>
        <taxon>Fungi</taxon>
        <taxon>Dikarya</taxon>
        <taxon>Ascomycota</taxon>
        <taxon>Pezizomycotina</taxon>
        <taxon>Lecanoromycetes</taxon>
        <taxon>OSLEUM clade</taxon>
        <taxon>Lecanoromycetidae</taxon>
        <taxon>Lecanorales</taxon>
        <taxon>Lecanorineae</taxon>
        <taxon>Stereocaulaceae</taxon>
        <taxon>Lepraria</taxon>
    </lineage>
</organism>
<dbReference type="EMBL" id="JASNWA010000007">
    <property type="protein sequence ID" value="KAK3173286.1"/>
    <property type="molecule type" value="Genomic_DNA"/>
</dbReference>
<proteinExistence type="predicted"/>
<comment type="caution">
    <text evidence="2">The sequence shown here is derived from an EMBL/GenBank/DDBJ whole genome shotgun (WGS) entry which is preliminary data.</text>
</comment>
<evidence type="ECO:0000256" key="1">
    <source>
        <dbReference type="SAM" id="MobiDB-lite"/>
    </source>
</evidence>
<evidence type="ECO:0000313" key="2">
    <source>
        <dbReference type="EMBL" id="KAK3173286.1"/>
    </source>
</evidence>
<evidence type="ECO:0000313" key="3">
    <source>
        <dbReference type="Proteomes" id="UP001276659"/>
    </source>
</evidence>
<dbReference type="Proteomes" id="UP001276659">
    <property type="component" value="Unassembled WGS sequence"/>
</dbReference>
<reference evidence="2" key="1">
    <citation type="submission" date="2022-11" db="EMBL/GenBank/DDBJ databases">
        <title>Chromosomal genome sequence assembly and mating type (MAT) locus characterization of the leprose asexual lichenized fungus Lepraria neglecta (Nyl.) Erichsen.</title>
        <authorList>
            <person name="Allen J.L."/>
            <person name="Pfeffer B."/>
        </authorList>
    </citation>
    <scope>NUCLEOTIDE SEQUENCE</scope>
    <source>
        <strain evidence="2">Allen 5258</strain>
    </source>
</reference>
<keyword evidence="3" id="KW-1185">Reference proteome</keyword>
<feature type="region of interest" description="Disordered" evidence="1">
    <location>
        <begin position="28"/>
        <end position="53"/>
    </location>
</feature>
<accession>A0AAD9Z992</accession>
<dbReference type="AlphaFoldDB" id="A0AAD9Z992"/>
<protein>
    <submittedName>
        <fullName evidence="2">Uncharacterized protein</fullName>
    </submittedName>
</protein>
<gene>
    <name evidence="2" type="ORF">OEA41_006615</name>
</gene>